<dbReference type="InterPro" id="IPR007048">
    <property type="entry name" value="IraD/Gp25-like"/>
</dbReference>
<dbReference type="SUPFAM" id="SSF160719">
    <property type="entry name" value="gpW/gp25-like"/>
    <property type="match status" value="1"/>
</dbReference>
<dbReference type="AlphaFoldDB" id="A0A345CNK6"/>
<dbReference type="PANTHER" id="PTHR38595">
    <property type="entry name" value="CYTOPLASMIC PROTEIN-RELATED"/>
    <property type="match status" value="1"/>
</dbReference>
<feature type="domain" description="IraD/Gp25-like" evidence="1">
    <location>
        <begin position="35"/>
        <end position="122"/>
    </location>
</feature>
<evidence type="ECO:0000259" key="1">
    <source>
        <dbReference type="Pfam" id="PF04965"/>
    </source>
</evidence>
<dbReference type="NCBIfam" id="TIGR03357">
    <property type="entry name" value="VI_zyme"/>
    <property type="match status" value="1"/>
</dbReference>
<dbReference type="Pfam" id="PF04965">
    <property type="entry name" value="GPW_gp25"/>
    <property type="match status" value="1"/>
</dbReference>
<dbReference type="Gene3D" id="3.10.450.40">
    <property type="match status" value="1"/>
</dbReference>
<evidence type="ECO:0000313" key="3">
    <source>
        <dbReference type="Proteomes" id="UP000264980"/>
    </source>
</evidence>
<evidence type="ECO:0000313" key="2">
    <source>
        <dbReference type="EMBL" id="AXF75023.1"/>
    </source>
</evidence>
<name>A0A345CNK6_9GAMM</name>
<dbReference type="RefSeq" id="WP_233478956.1">
    <property type="nucleotide sequence ID" value="NZ_CP013970.1"/>
</dbReference>
<dbReference type="Proteomes" id="UP000264980">
    <property type="component" value="Chromosome"/>
</dbReference>
<reference evidence="2 3" key="1">
    <citation type="submission" date="2016-01" db="EMBL/GenBank/DDBJ databases">
        <authorList>
            <person name="Oliw E.H."/>
        </authorList>
    </citation>
    <scope>NUCLEOTIDE SEQUENCE [LARGE SCALE GENOMIC DNA]</scope>
    <source>
        <strain evidence="2 3">MDcuke</strain>
    </source>
</reference>
<dbReference type="InterPro" id="IPR017737">
    <property type="entry name" value="TssE1-like"/>
</dbReference>
<dbReference type="PANTHER" id="PTHR38595:SF2">
    <property type="entry name" value="TYPE VI SECRETION SYSTEM BASEPLATE SUBUNIT TSSE"/>
    <property type="match status" value="1"/>
</dbReference>
<protein>
    <submittedName>
        <fullName evidence="2">Type VI secretion system baseplate subunit TssE</fullName>
    </submittedName>
</protein>
<dbReference type="EMBL" id="CP013970">
    <property type="protein sequence ID" value="AXF75023.1"/>
    <property type="molecule type" value="Genomic_DNA"/>
</dbReference>
<proteinExistence type="predicted"/>
<sequence>MAGILSWRRERSASLFDRIQGQRIGTSRRSRINDLLLSIKQNLNQTLNAHPGACQSAPELGVTDLNDATATASDFRKVIEGAVQQCIVRYEPRLSQVRVQAGQIDDSDPLTLNFHIVARIDFDDMDDVVEFNIQLDSQQHYHLS</sequence>
<dbReference type="InterPro" id="IPR053176">
    <property type="entry name" value="T6SS_TssE1-like"/>
</dbReference>
<organism evidence="2 3">
    <name type="scientific">Erwinia tracheiphila</name>
    <dbReference type="NCBI Taxonomy" id="65700"/>
    <lineage>
        <taxon>Bacteria</taxon>
        <taxon>Pseudomonadati</taxon>
        <taxon>Pseudomonadota</taxon>
        <taxon>Gammaproteobacteria</taxon>
        <taxon>Enterobacterales</taxon>
        <taxon>Erwiniaceae</taxon>
        <taxon>Erwinia</taxon>
    </lineage>
</organism>
<gene>
    <name evidence="2" type="primary">tssE</name>
    <name evidence="2" type="ORF">AV903_01080</name>
</gene>
<accession>A0A345CNK6</accession>